<sequence length="171" mass="19761">MELSGISALSAILKRPVEPRNDALAQRRELSAELQTSCQQLVILLKDSFYRFVPQMSEADFQFSEKKIMDLKADCQHADGPLQEDDSPILRHLSIDMRFKDFVQSTLDFYKLAQRLKPTLNEYVPDAAALQALSKSEDPTKFIRVLQGEMENRLDRVNQEYMKVMALKFSW</sequence>
<name>A0A2X0QYV7_9PROT</name>
<dbReference type="EMBL" id="LS423452">
    <property type="protein sequence ID" value="SPS06678.1"/>
    <property type="molecule type" value="Genomic_DNA"/>
</dbReference>
<gene>
    <name evidence="1" type="ORF">NITFAB_2271</name>
</gene>
<evidence type="ECO:0000313" key="1">
    <source>
        <dbReference type="EMBL" id="SPS06678.1"/>
    </source>
</evidence>
<accession>A0A2X0QYV7</accession>
<dbReference type="AlphaFoldDB" id="A0A2X0QYV7"/>
<organism evidence="1">
    <name type="scientific">Candidatus Nitrotoga fabula</name>
    <dbReference type="NCBI Taxonomy" id="2182327"/>
    <lineage>
        <taxon>Bacteria</taxon>
        <taxon>Pseudomonadati</taxon>
        <taxon>Pseudomonadota</taxon>
        <taxon>Betaproteobacteria</taxon>
        <taxon>Nitrosomonadales</taxon>
        <taxon>Gallionellaceae</taxon>
        <taxon>Candidatus Nitrotoga</taxon>
    </lineage>
</organism>
<protein>
    <submittedName>
        <fullName evidence="1">Uncharacterized protein</fullName>
    </submittedName>
</protein>
<proteinExistence type="predicted"/>
<reference evidence="1" key="1">
    <citation type="submission" date="2018-05" db="EMBL/GenBank/DDBJ databases">
        <authorList>
            <person name="Lanie J.A."/>
            <person name="Ng W.-L."/>
            <person name="Kazmierczak K.M."/>
            <person name="Andrzejewski T.M."/>
            <person name="Davidsen T.M."/>
            <person name="Wayne K.J."/>
            <person name="Tettelin H."/>
            <person name="Glass J.I."/>
            <person name="Rusch D."/>
            <person name="Podicherti R."/>
            <person name="Tsui H.-C.T."/>
            <person name="Winkler M.E."/>
        </authorList>
    </citation>
    <scope>NUCLEOTIDE SEQUENCE</scope>
    <source>
        <strain evidence="1">KNB</strain>
    </source>
</reference>